<evidence type="ECO:0000313" key="1">
    <source>
        <dbReference type="EMBL" id="WAZ26662.1"/>
    </source>
</evidence>
<gene>
    <name evidence="1" type="ORF">STRCI_008269</name>
</gene>
<organism evidence="1 2">
    <name type="scientific">Streptomyces cinnabarinus</name>
    <dbReference type="NCBI Taxonomy" id="67287"/>
    <lineage>
        <taxon>Bacteria</taxon>
        <taxon>Bacillati</taxon>
        <taxon>Actinomycetota</taxon>
        <taxon>Actinomycetes</taxon>
        <taxon>Kitasatosporales</taxon>
        <taxon>Streptomycetaceae</taxon>
        <taxon>Streptomyces</taxon>
    </lineage>
</organism>
<protein>
    <recommendedName>
        <fullName evidence="3">Transposase</fullName>
    </recommendedName>
</protein>
<dbReference type="EMBL" id="CP114413">
    <property type="protein sequence ID" value="WAZ26662.1"/>
    <property type="molecule type" value="Genomic_DNA"/>
</dbReference>
<keyword evidence="2" id="KW-1185">Reference proteome</keyword>
<sequence length="45" mass="5302">MRLLLRLGMVRHYWDALKGALRLRDRSKAADEPAHFTLLTRAERP</sequence>
<reference evidence="1" key="1">
    <citation type="submission" date="2022-12" db="EMBL/GenBank/DDBJ databases">
        <authorList>
            <person name="Ruckert C."/>
            <person name="Busche T."/>
            <person name="Kalinowski J."/>
            <person name="Wittmann C."/>
        </authorList>
    </citation>
    <scope>NUCLEOTIDE SEQUENCE</scope>
    <source>
        <strain evidence="1">DSM 40467</strain>
    </source>
</reference>
<evidence type="ECO:0008006" key="3">
    <source>
        <dbReference type="Google" id="ProtNLM"/>
    </source>
</evidence>
<proteinExistence type="predicted"/>
<evidence type="ECO:0000313" key="2">
    <source>
        <dbReference type="Proteomes" id="UP001164439"/>
    </source>
</evidence>
<dbReference type="Proteomes" id="UP001164439">
    <property type="component" value="Chromosome"/>
</dbReference>
<name>A0ABY7KU92_9ACTN</name>
<accession>A0ABY7KU92</accession>
<dbReference type="RefSeq" id="WP_269664148.1">
    <property type="nucleotide sequence ID" value="NZ_CP114413.1"/>
</dbReference>